<sequence length="260" mass="26621">MPPALPDHPPASARFLAIETSTDTLSLALGEARPGGALHRFSGAGGAQASTTLLPQVQALLDAAGWRLGDLDAIAFGRGPGSFTGLRTACAVAQGLAYGTRNARHPHGLPLLPVDTLLALAEQARADHAADGHPAPRHTAALLDARMDELYVAAYAHTPQGLVEIAPARLCAPAALAGWLADQGLDGPDTLLAGNAFGVYGDALGQLNGQRRSALPTAEALLRLAPGLLAAGRAVAARDALPLYVRDKVARTTAEREGSA</sequence>
<keyword evidence="2" id="KW-0808">Transferase</keyword>
<dbReference type="AlphaFoldDB" id="A0A6G8IJS4"/>
<evidence type="ECO:0000313" key="3">
    <source>
        <dbReference type="Proteomes" id="UP000503162"/>
    </source>
</evidence>
<evidence type="ECO:0000313" key="2">
    <source>
        <dbReference type="EMBL" id="QIM53278.1"/>
    </source>
</evidence>
<dbReference type="InterPro" id="IPR022496">
    <property type="entry name" value="T6A_TsaB"/>
</dbReference>
<reference evidence="2 3" key="1">
    <citation type="submission" date="2020-03" db="EMBL/GenBank/DDBJ databases">
        <title>Hydrogenophaga sp. nov. isolated from cyanobacterial mat.</title>
        <authorList>
            <person name="Thorat V."/>
            <person name="Kirdat K."/>
            <person name="Tiwarekar B."/>
            <person name="Costa E.D."/>
            <person name="Yadav A."/>
        </authorList>
    </citation>
    <scope>NUCLEOTIDE SEQUENCE [LARGE SCALE GENOMIC DNA]</scope>
    <source>
        <strain evidence="2 3">BA0156</strain>
    </source>
</reference>
<dbReference type="KEGG" id="hcz:G9Q37_14500"/>
<organism evidence="2 3">
    <name type="scientific">Hydrogenophaga crocea</name>
    <dbReference type="NCBI Taxonomy" id="2716225"/>
    <lineage>
        <taxon>Bacteria</taxon>
        <taxon>Pseudomonadati</taxon>
        <taxon>Pseudomonadota</taxon>
        <taxon>Betaproteobacteria</taxon>
        <taxon>Burkholderiales</taxon>
        <taxon>Comamonadaceae</taxon>
        <taxon>Hydrogenophaga</taxon>
    </lineage>
</organism>
<accession>A0A6G8IJS4</accession>
<dbReference type="SUPFAM" id="SSF53067">
    <property type="entry name" value="Actin-like ATPase domain"/>
    <property type="match status" value="2"/>
</dbReference>
<dbReference type="InterPro" id="IPR000905">
    <property type="entry name" value="Gcp-like_dom"/>
</dbReference>
<dbReference type="Proteomes" id="UP000503162">
    <property type="component" value="Chromosome"/>
</dbReference>
<keyword evidence="3" id="KW-1185">Reference proteome</keyword>
<dbReference type="NCBIfam" id="TIGR03725">
    <property type="entry name" value="T6A_YeaZ"/>
    <property type="match status" value="1"/>
</dbReference>
<dbReference type="PANTHER" id="PTHR11735:SF11">
    <property type="entry name" value="TRNA THREONYLCARBAMOYLADENOSINE BIOSYNTHESIS PROTEIN TSAB"/>
    <property type="match status" value="1"/>
</dbReference>
<dbReference type="GO" id="GO:0016740">
    <property type="term" value="F:transferase activity"/>
    <property type="evidence" value="ECO:0007669"/>
    <property type="project" value="UniProtKB-KW"/>
</dbReference>
<dbReference type="EMBL" id="CP049989">
    <property type="protein sequence ID" value="QIM53278.1"/>
    <property type="molecule type" value="Genomic_DNA"/>
</dbReference>
<gene>
    <name evidence="2" type="primary">tsaB</name>
    <name evidence="2" type="ORF">G9Q37_14500</name>
</gene>
<dbReference type="GO" id="GO:0002949">
    <property type="term" value="P:tRNA threonylcarbamoyladenosine modification"/>
    <property type="evidence" value="ECO:0007669"/>
    <property type="project" value="InterPro"/>
</dbReference>
<feature type="domain" description="Gcp-like" evidence="1">
    <location>
        <begin position="50"/>
        <end position="185"/>
    </location>
</feature>
<name>A0A6G8IJS4_9BURK</name>
<proteinExistence type="predicted"/>
<dbReference type="Gene3D" id="3.30.420.40">
    <property type="match status" value="2"/>
</dbReference>
<protein>
    <submittedName>
        <fullName evidence="2">tRNA (Adenosine(37)-N6)-threonylcarbamoyltransferase complex dimerization subunit type 1 TsaB</fullName>
    </submittedName>
</protein>
<dbReference type="Pfam" id="PF00814">
    <property type="entry name" value="TsaD"/>
    <property type="match status" value="1"/>
</dbReference>
<dbReference type="GO" id="GO:0005829">
    <property type="term" value="C:cytosol"/>
    <property type="evidence" value="ECO:0007669"/>
    <property type="project" value="TreeGrafter"/>
</dbReference>
<dbReference type="PANTHER" id="PTHR11735">
    <property type="entry name" value="TRNA N6-ADENOSINE THREONYLCARBAMOYLTRANSFERASE"/>
    <property type="match status" value="1"/>
</dbReference>
<dbReference type="RefSeq" id="WP_166228189.1">
    <property type="nucleotide sequence ID" value="NZ_CP049989.1"/>
</dbReference>
<dbReference type="CDD" id="cd24032">
    <property type="entry name" value="ASKHA_NBD_TsaB"/>
    <property type="match status" value="1"/>
</dbReference>
<evidence type="ECO:0000259" key="1">
    <source>
        <dbReference type="Pfam" id="PF00814"/>
    </source>
</evidence>
<dbReference type="InterPro" id="IPR043129">
    <property type="entry name" value="ATPase_NBD"/>
</dbReference>